<dbReference type="InterPro" id="IPR020846">
    <property type="entry name" value="MFS_dom"/>
</dbReference>
<feature type="transmembrane region" description="Helical" evidence="8">
    <location>
        <begin position="81"/>
        <end position="100"/>
    </location>
</feature>
<evidence type="ECO:0000313" key="11">
    <source>
        <dbReference type="Proteomes" id="UP000239181"/>
    </source>
</evidence>
<keyword evidence="6 8" id="KW-1133">Transmembrane helix</keyword>
<evidence type="ECO:0000256" key="8">
    <source>
        <dbReference type="SAM" id="Phobius"/>
    </source>
</evidence>
<keyword evidence="4" id="KW-0997">Cell inner membrane</keyword>
<dbReference type="SUPFAM" id="SSF103473">
    <property type="entry name" value="MFS general substrate transporter"/>
    <property type="match status" value="1"/>
</dbReference>
<feature type="transmembrane region" description="Helical" evidence="8">
    <location>
        <begin position="385"/>
        <end position="404"/>
    </location>
</feature>
<dbReference type="GO" id="GO:0005886">
    <property type="term" value="C:plasma membrane"/>
    <property type="evidence" value="ECO:0007669"/>
    <property type="project" value="UniProtKB-SubCell"/>
</dbReference>
<evidence type="ECO:0000256" key="3">
    <source>
        <dbReference type="ARBA" id="ARBA00022475"/>
    </source>
</evidence>
<dbReference type="Pfam" id="PF01306">
    <property type="entry name" value="LacY_symp"/>
    <property type="match status" value="1"/>
</dbReference>
<evidence type="ECO:0000256" key="6">
    <source>
        <dbReference type="ARBA" id="ARBA00022989"/>
    </source>
</evidence>
<accession>A0A2S9IHQ0</accession>
<dbReference type="PANTHER" id="PTHR23522">
    <property type="entry name" value="BLL5896 PROTEIN"/>
    <property type="match status" value="1"/>
</dbReference>
<sequence length="428" mass="47624">MNIGTLNPAEKKNFISFFLFFFFYYFIMSAYFPFFPVWLADVNHLTKTETGIVFSCVAFFGILFQFLFGYITDKLGLRKHLLWVIVAGLVCFAPFFLLVFKPLLAESIYLGGVVGGIYLGFVFSGGSGAVDAYIEKVSRANNFEYGKVRTSGCIGWAVCASLTGMLMGVNPDIIFWISSGFALILAVLLVITRPEPESKEKIIEVTGKKGDISIPIALSLFKLPSFWAFLIYVLGVASIYDVFDQQFANFFKSFFADPQRGNQVFGFVTTGGELLNACIMFIAPFVVWKVGAKKVLLLAGTIMTIRILGSSIATTPVEVVLLKTLHMFEMPFLYIGTFKYINKVFDPRLSATIYLVGFNVAKHVSAIFLSSYVGQMYDTMGFHKAYLFLGCITLSFTVLSFFLLKGTPPEARTAKEETATRDPQHSSP</sequence>
<keyword evidence="2" id="KW-0813">Transport</keyword>
<keyword evidence="7 8" id="KW-0472">Membrane</keyword>
<feature type="transmembrane region" description="Helical" evidence="8">
    <location>
        <begin position="263"/>
        <end position="288"/>
    </location>
</feature>
<dbReference type="InterPro" id="IPR000576">
    <property type="entry name" value="LacY/RafB_perm_fam"/>
</dbReference>
<keyword evidence="5 8" id="KW-0812">Transmembrane</keyword>
<dbReference type="NCBIfam" id="TIGR00882">
    <property type="entry name" value="2A0105"/>
    <property type="match status" value="1"/>
</dbReference>
<dbReference type="Proteomes" id="UP000239181">
    <property type="component" value="Unassembled WGS sequence"/>
</dbReference>
<evidence type="ECO:0000256" key="2">
    <source>
        <dbReference type="ARBA" id="ARBA00022448"/>
    </source>
</evidence>
<feature type="transmembrane region" description="Helical" evidence="8">
    <location>
        <begin position="12"/>
        <end position="32"/>
    </location>
</feature>
<dbReference type="Gene3D" id="1.20.1250.20">
    <property type="entry name" value="MFS general substrate transporter like domains"/>
    <property type="match status" value="2"/>
</dbReference>
<organism evidence="10 11">
    <name type="scientific">Pantoea coffeiphila</name>
    <dbReference type="NCBI Taxonomy" id="1465635"/>
    <lineage>
        <taxon>Bacteria</taxon>
        <taxon>Pseudomonadati</taxon>
        <taxon>Pseudomonadota</taxon>
        <taxon>Gammaproteobacteria</taxon>
        <taxon>Enterobacterales</taxon>
        <taxon>Erwiniaceae</taxon>
        <taxon>Pantoea</taxon>
    </lineage>
</organism>
<name>A0A2S9IHQ0_9GAMM</name>
<feature type="transmembrane region" description="Helical" evidence="8">
    <location>
        <begin position="52"/>
        <end position="72"/>
    </location>
</feature>
<evidence type="ECO:0000256" key="1">
    <source>
        <dbReference type="ARBA" id="ARBA00004429"/>
    </source>
</evidence>
<dbReference type="InterPro" id="IPR036259">
    <property type="entry name" value="MFS_trans_sf"/>
</dbReference>
<reference evidence="10 11" key="1">
    <citation type="submission" date="2017-10" db="EMBL/GenBank/DDBJ databases">
        <title>Draft genome of two endophytic bacteria isolated from 'guarana' Paullinia cupana (Mart.) Ducke.</title>
        <authorList>
            <person name="Siqueira K.A."/>
            <person name="Liotti R.G."/>
            <person name="Mendes T.A."/>
            <person name="Soares M.A."/>
        </authorList>
    </citation>
    <scope>NUCLEOTIDE SEQUENCE [LARGE SCALE GENOMIC DNA]</scope>
    <source>
        <strain evidence="10 11">342</strain>
    </source>
</reference>
<feature type="transmembrane region" description="Helical" evidence="8">
    <location>
        <begin position="295"/>
        <end position="314"/>
    </location>
</feature>
<feature type="transmembrane region" description="Helical" evidence="8">
    <location>
        <begin position="353"/>
        <end position="373"/>
    </location>
</feature>
<dbReference type="PROSITE" id="PS50850">
    <property type="entry name" value="MFS"/>
    <property type="match status" value="1"/>
</dbReference>
<dbReference type="GO" id="GO:0015528">
    <property type="term" value="F:lactose:proton symporter activity"/>
    <property type="evidence" value="ECO:0007669"/>
    <property type="project" value="TreeGrafter"/>
</dbReference>
<comment type="subcellular location">
    <subcellularLocation>
        <location evidence="1">Cell inner membrane</location>
        <topology evidence="1">Multi-pass membrane protein</topology>
    </subcellularLocation>
</comment>
<protein>
    <submittedName>
        <fullName evidence="10">MFS transporter</fullName>
    </submittedName>
</protein>
<evidence type="ECO:0000313" key="10">
    <source>
        <dbReference type="EMBL" id="PRD17312.1"/>
    </source>
</evidence>
<evidence type="ECO:0000259" key="9">
    <source>
        <dbReference type="PROSITE" id="PS50850"/>
    </source>
</evidence>
<evidence type="ECO:0000256" key="4">
    <source>
        <dbReference type="ARBA" id="ARBA00022519"/>
    </source>
</evidence>
<feature type="transmembrane region" description="Helical" evidence="8">
    <location>
        <begin position="226"/>
        <end position="243"/>
    </location>
</feature>
<dbReference type="AlphaFoldDB" id="A0A2S9IHQ0"/>
<dbReference type="EMBL" id="PDET01000001">
    <property type="protein sequence ID" value="PRD17312.1"/>
    <property type="molecule type" value="Genomic_DNA"/>
</dbReference>
<feature type="transmembrane region" description="Helical" evidence="8">
    <location>
        <begin position="173"/>
        <end position="191"/>
    </location>
</feature>
<dbReference type="NCBIfam" id="NF007077">
    <property type="entry name" value="PRK09528.1"/>
    <property type="match status" value="1"/>
</dbReference>
<gene>
    <name evidence="10" type="primary">lacY</name>
    <name evidence="10" type="ORF">CQW29_01365</name>
</gene>
<comment type="caution">
    <text evidence="10">The sequence shown here is derived from an EMBL/GenBank/DDBJ whole genome shotgun (WGS) entry which is preliminary data.</text>
</comment>
<dbReference type="GO" id="GO:0030395">
    <property type="term" value="F:lactose binding"/>
    <property type="evidence" value="ECO:0007669"/>
    <property type="project" value="TreeGrafter"/>
</dbReference>
<feature type="transmembrane region" description="Helical" evidence="8">
    <location>
        <begin position="112"/>
        <end position="134"/>
    </location>
</feature>
<keyword evidence="11" id="KW-1185">Reference proteome</keyword>
<feature type="domain" description="Major facilitator superfamily (MFS) profile" evidence="9">
    <location>
        <begin position="1"/>
        <end position="408"/>
    </location>
</feature>
<feature type="transmembrane region" description="Helical" evidence="8">
    <location>
        <begin position="146"/>
        <end position="167"/>
    </location>
</feature>
<proteinExistence type="predicted"/>
<evidence type="ECO:0000256" key="7">
    <source>
        <dbReference type="ARBA" id="ARBA00023136"/>
    </source>
</evidence>
<dbReference type="PANTHER" id="PTHR23522:SF10">
    <property type="entry name" value="3-PHENYLPROPIONIC ACID TRANSPORTER-RELATED"/>
    <property type="match status" value="1"/>
</dbReference>
<dbReference type="OrthoDB" id="7065110at2"/>
<keyword evidence="3" id="KW-1003">Cell membrane</keyword>
<dbReference type="RefSeq" id="WP_105590911.1">
    <property type="nucleotide sequence ID" value="NZ_PDET01000001.1"/>
</dbReference>
<dbReference type="PRINTS" id="PR00174">
    <property type="entry name" value="LACYSMPORT"/>
</dbReference>
<evidence type="ECO:0000256" key="5">
    <source>
        <dbReference type="ARBA" id="ARBA00022692"/>
    </source>
</evidence>